<evidence type="ECO:0000313" key="1">
    <source>
        <dbReference type="EMBL" id="APU45156.1"/>
    </source>
</evidence>
<protein>
    <submittedName>
        <fullName evidence="1">Uncharacterized protein</fullName>
    </submittedName>
</protein>
<dbReference type="Proteomes" id="UP000185427">
    <property type="component" value="Chromosome"/>
</dbReference>
<dbReference type="OrthoDB" id="2112617at2"/>
<gene>
    <name evidence="1" type="ORF">BUW47_01195</name>
</gene>
<organism evidence="1 2">
    <name type="scientific">Limosilactobacillus fermentum</name>
    <name type="common">Lactobacillus fermentum</name>
    <dbReference type="NCBI Taxonomy" id="1613"/>
    <lineage>
        <taxon>Bacteria</taxon>
        <taxon>Bacillati</taxon>
        <taxon>Bacillota</taxon>
        <taxon>Bacilli</taxon>
        <taxon>Lactobacillales</taxon>
        <taxon>Lactobacillaceae</taxon>
        <taxon>Limosilactobacillus</taxon>
    </lineage>
</organism>
<name>A0A1L7GT01_LIMFE</name>
<evidence type="ECO:0000313" key="2">
    <source>
        <dbReference type="Proteomes" id="UP000185427"/>
    </source>
</evidence>
<sequence length="103" mass="11837">MGLFGKGTPLGHGKKEVQYMIDNGLENLDPKTKDYIMERIAYVENFKKTSFPTLNDPGLRAVFNELDLLSHQNWVLIKQNDEIIKLLKQQNGVSNDEKDESDR</sequence>
<accession>A0A1L7GT01</accession>
<proteinExistence type="predicted"/>
<dbReference type="AlphaFoldDB" id="A0A1L7GT01"/>
<reference evidence="1 2" key="1">
    <citation type="submission" date="2016-12" db="EMBL/GenBank/DDBJ databases">
        <title>Complete Genome Sequence of Lactobacillus fermentum Strain SNUV175, a Probiotic for Treatment of Bacterial Vaginosis.</title>
        <authorList>
            <person name="Lee S."/>
            <person name="You H.J."/>
            <person name="Kwon B."/>
            <person name="Ko G."/>
        </authorList>
    </citation>
    <scope>NUCLEOTIDE SEQUENCE [LARGE SCALE GENOMIC DNA]</scope>
    <source>
        <strain evidence="1 2">SNUV175</strain>
    </source>
</reference>
<dbReference type="RefSeq" id="WP_075667078.1">
    <property type="nucleotide sequence ID" value="NZ_CP019030.1"/>
</dbReference>
<dbReference type="EMBL" id="CP019030">
    <property type="protein sequence ID" value="APU45156.1"/>
    <property type="molecule type" value="Genomic_DNA"/>
</dbReference>